<protein>
    <recommendedName>
        <fullName evidence="4">Periplasmic heavy metal sensor</fullName>
    </recommendedName>
</protein>
<feature type="region of interest" description="Disordered" evidence="1">
    <location>
        <begin position="152"/>
        <end position="207"/>
    </location>
</feature>
<keyword evidence="3" id="KW-1185">Reference proteome</keyword>
<dbReference type="STRING" id="1759059.ATE48_02560"/>
<dbReference type="InterPro" id="IPR025961">
    <property type="entry name" value="Metal_resist"/>
</dbReference>
<dbReference type="EMBL" id="CP013244">
    <property type="protein sequence ID" value="ANP44883.1"/>
    <property type="molecule type" value="Genomic_DNA"/>
</dbReference>
<evidence type="ECO:0000313" key="2">
    <source>
        <dbReference type="EMBL" id="ANP44883.1"/>
    </source>
</evidence>
<dbReference type="Proteomes" id="UP000092498">
    <property type="component" value="Chromosome"/>
</dbReference>
<sequence>MSESRFPWRTLLFVSVAVNLLVVGAVAGAWSAGVRLEREAGQQAIVDRMPGPRAFLGALPPETRAVMREQLADSLTQTREARQAATQARRDAFAAAETEPFDAPRVRAAFERVRAADQAVVGVFQNDVIEAFGELTPEQRRDVLAALRSAAPARREGAMAPAQAEGAIAPERLSPEQRQEFQERRQERRERWRERRQERLRQQDPQP</sequence>
<dbReference type="Pfam" id="PF13801">
    <property type="entry name" value="Metal_resist"/>
    <property type="match status" value="1"/>
</dbReference>
<dbReference type="AlphaFoldDB" id="A0A1B1AEA0"/>
<organism evidence="2 3">
    <name type="scientific">Candidatus Viadribacter manganicus</name>
    <dbReference type="NCBI Taxonomy" id="1759059"/>
    <lineage>
        <taxon>Bacteria</taxon>
        <taxon>Pseudomonadati</taxon>
        <taxon>Pseudomonadota</taxon>
        <taxon>Alphaproteobacteria</taxon>
        <taxon>Hyphomonadales</taxon>
        <taxon>Hyphomonadaceae</taxon>
        <taxon>Candidatus Viadribacter</taxon>
    </lineage>
</organism>
<proteinExistence type="predicted"/>
<evidence type="ECO:0008006" key="4">
    <source>
        <dbReference type="Google" id="ProtNLM"/>
    </source>
</evidence>
<evidence type="ECO:0000313" key="3">
    <source>
        <dbReference type="Proteomes" id="UP000092498"/>
    </source>
</evidence>
<dbReference type="RefSeq" id="WP_066767509.1">
    <property type="nucleotide sequence ID" value="NZ_CP013244.1"/>
</dbReference>
<dbReference type="InParanoid" id="A0A1B1AEA0"/>
<reference evidence="2 3" key="1">
    <citation type="submission" date="2015-11" db="EMBL/GenBank/DDBJ databases">
        <title>Whole-Genome Sequence of Candidatus Oderbacter manganicum from the National Park Lower Oder Valley, Germany.</title>
        <authorList>
            <person name="Braun B."/>
            <person name="Liere K."/>
            <person name="Szewzyk U."/>
        </authorList>
    </citation>
    <scope>NUCLEOTIDE SEQUENCE [LARGE SCALE GENOMIC DNA]</scope>
    <source>
        <strain evidence="2 3">OTSz_A_272</strain>
    </source>
</reference>
<dbReference type="OrthoDB" id="9960361at2"/>
<feature type="compositionally biased region" description="Basic and acidic residues" evidence="1">
    <location>
        <begin position="173"/>
        <end position="207"/>
    </location>
</feature>
<dbReference type="KEGG" id="cbot:ATE48_02560"/>
<accession>A0A1B1AEA0</accession>
<name>A0A1B1AEA0_9PROT</name>
<gene>
    <name evidence="2" type="ORF">ATE48_02560</name>
</gene>
<evidence type="ECO:0000256" key="1">
    <source>
        <dbReference type="SAM" id="MobiDB-lite"/>
    </source>
</evidence>